<accession>A0A9W7ZYZ5</accession>
<proteinExistence type="predicted"/>
<dbReference type="PANTHER" id="PTHR39214:SF1">
    <property type="entry name" value="MICROBODY (PEROXISOME) BIOGENESIS PROTEIN PEROXIN 8 (EUROFUNG)"/>
    <property type="match status" value="1"/>
</dbReference>
<protein>
    <submittedName>
        <fullName evidence="1">Uncharacterized protein</fullName>
    </submittedName>
</protein>
<dbReference type="OrthoDB" id="2357318at2759"/>
<dbReference type="EMBL" id="JANBPU010000137">
    <property type="protein sequence ID" value="KAJ1915640.1"/>
    <property type="molecule type" value="Genomic_DNA"/>
</dbReference>
<reference evidence="1" key="1">
    <citation type="submission" date="2022-07" db="EMBL/GenBank/DDBJ databases">
        <title>Phylogenomic reconstructions and comparative analyses of Kickxellomycotina fungi.</title>
        <authorList>
            <person name="Reynolds N.K."/>
            <person name="Stajich J.E."/>
            <person name="Barry K."/>
            <person name="Grigoriev I.V."/>
            <person name="Crous P."/>
            <person name="Smith M.E."/>
        </authorList>
    </citation>
    <scope>NUCLEOTIDE SEQUENCE</scope>
    <source>
        <strain evidence="1">NBRC 100468</strain>
    </source>
</reference>
<dbReference type="Proteomes" id="UP001150538">
    <property type="component" value="Unassembled WGS sequence"/>
</dbReference>
<gene>
    <name evidence="1" type="ORF">H4219_004210</name>
</gene>
<comment type="caution">
    <text evidence="1">The sequence shown here is derived from an EMBL/GenBank/DDBJ whole genome shotgun (WGS) entry which is preliminary data.</text>
</comment>
<dbReference type="PANTHER" id="PTHR39214">
    <property type="entry name" value="MICROBODY (PEROXISOME) BIOGENESIS PROTEIN PEROXIN 8 (EUROFUNG)"/>
    <property type="match status" value="1"/>
</dbReference>
<dbReference type="InterPro" id="IPR055334">
    <property type="entry name" value="PEX8-like"/>
</dbReference>
<dbReference type="AlphaFoldDB" id="A0A9W7ZYZ5"/>
<evidence type="ECO:0000313" key="2">
    <source>
        <dbReference type="Proteomes" id="UP001150538"/>
    </source>
</evidence>
<organism evidence="1 2">
    <name type="scientific">Mycoemilia scoparia</name>
    <dbReference type="NCBI Taxonomy" id="417184"/>
    <lineage>
        <taxon>Eukaryota</taxon>
        <taxon>Fungi</taxon>
        <taxon>Fungi incertae sedis</taxon>
        <taxon>Zoopagomycota</taxon>
        <taxon>Kickxellomycotina</taxon>
        <taxon>Kickxellomycetes</taxon>
        <taxon>Kickxellales</taxon>
        <taxon>Kickxellaceae</taxon>
        <taxon>Mycoemilia</taxon>
    </lineage>
</organism>
<sequence>MDPLLRTPTRILSTSNSKLICSEVLGDFLQKWPPPQPKETTLSSTELSLEMAIKHVHMFQYIGISRIRAGRDNIIRQDAELRSTFFGKVRAIPGDIWSSAFETKPGSKLPENQAGILNVILDQCQQYLIADNIISRSGIYGLIQDKDNLDSTIQLVATPDCHRFIASLLAITGLINAFHSEAYASLLTDRASDIFAKALSRLDSTMLFQNTPLSELLRIAVTTTAMIAVPILPRSYIKNLASSPFIHIWTSMIYEYNGPLDCSFLNVSTLSPIKGENIFMGQTTQHLYKQMGYAARVLSLLCRNTTFPLAEHITQRINCYSNELLVQWERSRWYTDHRQTPANPKSNDGNLSPSINQILREYFKAYAFTTMVALDAIAASQLVDDYRIRTQQKSLFSILTLILSTASHLHFITLDVGRDGFEAYQSILRQIMAFLQRPSTDKHLIDPYVRELYSTIPWIRTVVERSNYYPVDQQMVLSYPRMCTILFFMDWVDQLIPNLSEATVSNCVLPISQVFSDTWARHETPELFETSHAVMLGVLDSHGSKLSLAIVPWYAKRLIALYPYSINVDQLRIAFTASVSACTSAGNTDLAWSLIVNLLDVLDPLFDNKSFDSKPDPQANLPSCQVKNSSATTQVTRRELFLVLADQLQALHVSAFPSWRKLIEDRLERETSWGTQRAVLETIQDHVLGRVGAEKKFDASRWIWEMLRKYNLGDMDSNAVSQTPATKL</sequence>
<keyword evidence="2" id="KW-1185">Reference proteome</keyword>
<evidence type="ECO:0000313" key="1">
    <source>
        <dbReference type="EMBL" id="KAJ1915640.1"/>
    </source>
</evidence>
<name>A0A9W7ZYZ5_9FUNG</name>